<dbReference type="InterPro" id="IPR002314">
    <property type="entry name" value="aa-tRNA-synt_IIb"/>
</dbReference>
<evidence type="ECO:0000256" key="5">
    <source>
        <dbReference type="ARBA" id="ARBA00022917"/>
    </source>
</evidence>
<comment type="caution">
    <text evidence="8">The sequence shown here is derived from an EMBL/GenBank/DDBJ whole genome shotgun (WGS) entry which is preliminary data.</text>
</comment>
<dbReference type="PRINTS" id="PR01043">
    <property type="entry name" value="TRNASYNTHGLY"/>
</dbReference>
<dbReference type="InterPro" id="IPR045864">
    <property type="entry name" value="aa-tRNA-synth_II/BPL/LPL"/>
</dbReference>
<reference evidence="8 9" key="1">
    <citation type="journal article" date="2018" name="Syst. Appl. Microbiol.">
        <title>A new symbiotic nanoarchaeote (Candidatus Nanoclepta minutus) and its host (Zestosphaera tikiterensis gen. nov., sp. nov.) from a New Zealand hot spring.</title>
        <authorList>
            <person name="St John E."/>
            <person name="Liu Y."/>
            <person name="Podar M."/>
            <person name="Stott M.B."/>
            <person name="Meneghin J."/>
            <person name="Chen Z."/>
            <person name="Lagutin K."/>
            <person name="Mitchell K."/>
            <person name="Reysenbach A.L."/>
        </authorList>
    </citation>
    <scope>NUCLEOTIDE SEQUENCE [LARGE SCALE GENOMIC DNA]</scope>
    <source>
        <strain evidence="8">NZ3</strain>
    </source>
</reference>
<dbReference type="EMBL" id="MWMI01000004">
    <property type="protein sequence ID" value="RIB35249.1"/>
    <property type="molecule type" value="Genomic_DNA"/>
</dbReference>
<dbReference type="InterPro" id="IPR006195">
    <property type="entry name" value="aa-tRNA-synth_II"/>
</dbReference>
<gene>
    <name evidence="8" type="ORF">BXU00_02900</name>
</gene>
<dbReference type="SUPFAM" id="SSF55681">
    <property type="entry name" value="Class II aaRS and biotin synthetases"/>
    <property type="match status" value="1"/>
</dbReference>
<keyword evidence="1" id="KW-0963">Cytoplasm</keyword>
<evidence type="ECO:0000256" key="1">
    <source>
        <dbReference type="ARBA" id="ARBA00022490"/>
    </source>
</evidence>
<evidence type="ECO:0000313" key="8">
    <source>
        <dbReference type="EMBL" id="RIB35249.1"/>
    </source>
</evidence>
<dbReference type="Gene3D" id="3.40.50.800">
    <property type="entry name" value="Anticodon-binding domain"/>
    <property type="match status" value="1"/>
</dbReference>
<dbReference type="InterPro" id="IPR004154">
    <property type="entry name" value="Anticodon-bd"/>
</dbReference>
<organism evidence="8 9">
    <name type="scientific">Candidatus Nanoclepta minutus</name>
    <dbReference type="NCBI Taxonomy" id="1940235"/>
    <lineage>
        <taxon>Archaea</taxon>
        <taxon>Nanobdellota</taxon>
        <taxon>Candidatus Nanoclepta</taxon>
    </lineage>
</organism>
<keyword evidence="3" id="KW-0547">Nucleotide-binding</keyword>
<keyword evidence="6" id="KW-0030">Aminoacyl-tRNA synthetase</keyword>
<dbReference type="Proteomes" id="UP000266622">
    <property type="component" value="Unassembled WGS sequence"/>
</dbReference>
<protein>
    <recommendedName>
        <fullName evidence="7">Aminoacyl-transfer RNA synthetases class-II family profile domain-containing protein</fullName>
    </recommendedName>
</protein>
<dbReference type="SUPFAM" id="SSF52954">
    <property type="entry name" value="Class II aaRS ABD-related"/>
    <property type="match status" value="1"/>
</dbReference>
<keyword evidence="2" id="KW-0436">Ligase</keyword>
<accession>A0A397WP19</accession>
<evidence type="ECO:0000256" key="4">
    <source>
        <dbReference type="ARBA" id="ARBA00022840"/>
    </source>
</evidence>
<dbReference type="FunFam" id="3.40.50.800:FF:000002">
    <property type="entry name" value="Glycine--tRNA ligase"/>
    <property type="match status" value="1"/>
</dbReference>
<dbReference type="InterPro" id="IPR027031">
    <property type="entry name" value="Gly-tRNA_synthase/POLG2"/>
</dbReference>
<feature type="domain" description="Aminoacyl-transfer RNA synthetases class-II family profile" evidence="7">
    <location>
        <begin position="134"/>
        <end position="412"/>
    </location>
</feature>
<evidence type="ECO:0000256" key="2">
    <source>
        <dbReference type="ARBA" id="ARBA00022598"/>
    </source>
</evidence>
<name>A0A397WP19_9ARCH</name>
<keyword evidence="5" id="KW-0648">Protein biosynthesis</keyword>
<evidence type="ECO:0000256" key="3">
    <source>
        <dbReference type="ARBA" id="ARBA00022741"/>
    </source>
</evidence>
<dbReference type="GO" id="GO:0005737">
    <property type="term" value="C:cytoplasm"/>
    <property type="evidence" value="ECO:0007669"/>
    <property type="project" value="TreeGrafter"/>
</dbReference>
<dbReference type="Pfam" id="PF00587">
    <property type="entry name" value="tRNA-synt_2b"/>
    <property type="match status" value="1"/>
</dbReference>
<dbReference type="GO" id="GO:0006426">
    <property type="term" value="P:glycyl-tRNA aminoacylation"/>
    <property type="evidence" value="ECO:0007669"/>
    <property type="project" value="TreeGrafter"/>
</dbReference>
<dbReference type="GO" id="GO:0004820">
    <property type="term" value="F:glycine-tRNA ligase activity"/>
    <property type="evidence" value="ECO:0007669"/>
    <property type="project" value="TreeGrafter"/>
</dbReference>
<dbReference type="InterPro" id="IPR036621">
    <property type="entry name" value="Anticodon-bd_dom_sf"/>
</dbReference>
<evidence type="ECO:0000259" key="7">
    <source>
        <dbReference type="PROSITE" id="PS50862"/>
    </source>
</evidence>
<dbReference type="PROSITE" id="PS50862">
    <property type="entry name" value="AA_TRNA_LIGASE_II"/>
    <property type="match status" value="1"/>
</dbReference>
<proteinExistence type="predicted"/>
<dbReference type="PANTHER" id="PTHR10745">
    <property type="entry name" value="GLYCYL-TRNA SYNTHETASE/DNA POLYMERASE SUBUNIT GAMMA-2"/>
    <property type="match status" value="1"/>
</dbReference>
<sequence length="553" mass="66234">MDIESFIKFCEEKGFFYNSEEIYGGKTGFYDYGSLGKILELKFENLWRNFFLKLYPNFWEIEPSEVMKDIVFKASGHLELFNDPITECKNGHRFRADKLIEETLKIKVEGLSIKEINEIIREKKMLCPICKSELSEVRLFNLMVPAMIGPEQDLFLLLEDYLKSGKIDKEELLESYKRFKENRYFLRPETAQGAYVNFPIEIIINRYKLPLGLAIIGKAYRNEISPRNALIRMREFKQAELQIFFVSNEFDELYERVKDKEINVLLVRDRERGNDFIKVKLRDLEGYLPKFYLYFMYKIQQFYLDVLRIPKDRFRFYELSEKEKAFYNMYHFDVEVYLDSLGWIEVGGIHFRAIKLRREDLERIGDRELREKILEIFGDKEEVIVGYDLWKHLIYSKNTNFIVNINNRKVLPIELELSFGVDRNIFSILWVLYDERSGILKLPPYLAPIEVAVFPLLESKDKHVEKAREIFEELRLSFIVYYDDSGSIGKRYRRQDSIGTPFCITIDERTFEDNTVTIRYRDTKEQIRIKVSDIKEFLKKELNIYFLEDIVRN</sequence>
<dbReference type="GO" id="GO:0044281">
    <property type="term" value="P:small molecule metabolic process"/>
    <property type="evidence" value="ECO:0007669"/>
    <property type="project" value="UniProtKB-ARBA"/>
</dbReference>
<keyword evidence="4" id="KW-0067">ATP-binding</keyword>
<dbReference type="Gene3D" id="3.30.930.10">
    <property type="entry name" value="Bira Bifunctional Protein, Domain 2"/>
    <property type="match status" value="1"/>
</dbReference>
<dbReference type="Pfam" id="PF03129">
    <property type="entry name" value="HGTP_anticodon"/>
    <property type="match status" value="1"/>
</dbReference>
<dbReference type="PANTHER" id="PTHR10745:SF0">
    <property type="entry name" value="GLYCINE--TRNA LIGASE"/>
    <property type="match status" value="1"/>
</dbReference>
<evidence type="ECO:0000256" key="6">
    <source>
        <dbReference type="ARBA" id="ARBA00023146"/>
    </source>
</evidence>
<evidence type="ECO:0000313" key="9">
    <source>
        <dbReference type="Proteomes" id="UP000266622"/>
    </source>
</evidence>
<dbReference type="GO" id="GO:0005524">
    <property type="term" value="F:ATP binding"/>
    <property type="evidence" value="ECO:0007669"/>
    <property type="project" value="UniProtKB-KW"/>
</dbReference>
<dbReference type="AlphaFoldDB" id="A0A397WP19"/>